<reference evidence="2" key="2">
    <citation type="submission" date="2023-06" db="EMBL/GenBank/DDBJ databases">
        <authorList>
            <consortium name="Lawrence Berkeley National Laboratory"/>
            <person name="Haridas S."/>
            <person name="Hensen N."/>
            <person name="Bonometti L."/>
            <person name="Westerberg I."/>
            <person name="Brannstrom I.O."/>
            <person name="Guillou S."/>
            <person name="Cros-Aarteil S."/>
            <person name="Calhoun S."/>
            <person name="Kuo A."/>
            <person name="Mondo S."/>
            <person name="Pangilinan J."/>
            <person name="Riley R."/>
            <person name="Labutti K."/>
            <person name="Andreopoulos B."/>
            <person name="Lipzen A."/>
            <person name="Chen C."/>
            <person name="Yanf M."/>
            <person name="Daum C."/>
            <person name="Ng V."/>
            <person name="Clum A."/>
            <person name="Steindorff A."/>
            <person name="Ohm R."/>
            <person name="Martin F."/>
            <person name="Silar P."/>
            <person name="Natvig D."/>
            <person name="Lalanne C."/>
            <person name="Gautier V."/>
            <person name="Ament-Velasquez S.L."/>
            <person name="Kruys A."/>
            <person name="Hutchinson M.I."/>
            <person name="Powell A.J."/>
            <person name="Barry K."/>
            <person name="Miller A.N."/>
            <person name="Grigoriev I.V."/>
            <person name="Debuchy R."/>
            <person name="Gladieux P."/>
            <person name="Thoren M.H."/>
            <person name="Johannesson H."/>
        </authorList>
    </citation>
    <scope>NUCLEOTIDE SEQUENCE</scope>
    <source>
        <strain evidence="2">CBS 118394</strain>
    </source>
</reference>
<evidence type="ECO:0000313" key="2">
    <source>
        <dbReference type="EMBL" id="KAK3315498.1"/>
    </source>
</evidence>
<name>A0AAE0M1M3_9PEZI</name>
<keyword evidence="1" id="KW-0472">Membrane</keyword>
<keyword evidence="1" id="KW-0812">Transmembrane</keyword>
<keyword evidence="3" id="KW-1185">Reference proteome</keyword>
<accession>A0AAE0M1M3</accession>
<gene>
    <name evidence="2" type="ORF">B0H66DRAFT_606381</name>
</gene>
<comment type="caution">
    <text evidence="2">The sequence shown here is derived from an EMBL/GenBank/DDBJ whole genome shotgun (WGS) entry which is preliminary data.</text>
</comment>
<dbReference type="Proteomes" id="UP001283341">
    <property type="component" value="Unassembled WGS sequence"/>
</dbReference>
<keyword evidence="1" id="KW-1133">Transmembrane helix</keyword>
<sequence>MFPTFVRRMAQQASKPQVVETISPYKLKTRWPPDFKQMSKQDQFRLEKRYKRRLRHISQRPKWDKAVKLTQFFTITFVVLYSVFIMEWKDENAYQPFAELRHIVWGWFGYNYEVRIPADRPVRRMSDVNNP</sequence>
<feature type="transmembrane region" description="Helical" evidence="1">
    <location>
        <begin position="66"/>
        <end position="86"/>
    </location>
</feature>
<reference evidence="2" key="1">
    <citation type="journal article" date="2023" name="Mol. Phylogenet. Evol.">
        <title>Genome-scale phylogeny and comparative genomics of the fungal order Sordariales.</title>
        <authorList>
            <person name="Hensen N."/>
            <person name="Bonometti L."/>
            <person name="Westerberg I."/>
            <person name="Brannstrom I.O."/>
            <person name="Guillou S."/>
            <person name="Cros-Aarteil S."/>
            <person name="Calhoun S."/>
            <person name="Haridas S."/>
            <person name="Kuo A."/>
            <person name="Mondo S."/>
            <person name="Pangilinan J."/>
            <person name="Riley R."/>
            <person name="LaButti K."/>
            <person name="Andreopoulos B."/>
            <person name="Lipzen A."/>
            <person name="Chen C."/>
            <person name="Yan M."/>
            <person name="Daum C."/>
            <person name="Ng V."/>
            <person name="Clum A."/>
            <person name="Steindorff A."/>
            <person name="Ohm R.A."/>
            <person name="Martin F."/>
            <person name="Silar P."/>
            <person name="Natvig D.O."/>
            <person name="Lalanne C."/>
            <person name="Gautier V."/>
            <person name="Ament-Velasquez S.L."/>
            <person name="Kruys A."/>
            <person name="Hutchinson M.I."/>
            <person name="Powell A.J."/>
            <person name="Barry K."/>
            <person name="Miller A.N."/>
            <person name="Grigoriev I.V."/>
            <person name="Debuchy R."/>
            <person name="Gladieux P."/>
            <person name="Hiltunen Thoren M."/>
            <person name="Johannesson H."/>
        </authorList>
    </citation>
    <scope>NUCLEOTIDE SEQUENCE</scope>
    <source>
        <strain evidence="2">CBS 118394</strain>
    </source>
</reference>
<protein>
    <submittedName>
        <fullName evidence="2">Uncharacterized protein</fullName>
    </submittedName>
</protein>
<evidence type="ECO:0000313" key="3">
    <source>
        <dbReference type="Proteomes" id="UP001283341"/>
    </source>
</evidence>
<evidence type="ECO:0000256" key="1">
    <source>
        <dbReference type="SAM" id="Phobius"/>
    </source>
</evidence>
<organism evidence="2 3">
    <name type="scientific">Apodospora peruviana</name>
    <dbReference type="NCBI Taxonomy" id="516989"/>
    <lineage>
        <taxon>Eukaryota</taxon>
        <taxon>Fungi</taxon>
        <taxon>Dikarya</taxon>
        <taxon>Ascomycota</taxon>
        <taxon>Pezizomycotina</taxon>
        <taxon>Sordariomycetes</taxon>
        <taxon>Sordariomycetidae</taxon>
        <taxon>Sordariales</taxon>
        <taxon>Lasiosphaeriaceae</taxon>
        <taxon>Apodospora</taxon>
    </lineage>
</organism>
<proteinExistence type="predicted"/>
<dbReference type="EMBL" id="JAUEDM010000006">
    <property type="protein sequence ID" value="KAK3315498.1"/>
    <property type="molecule type" value="Genomic_DNA"/>
</dbReference>
<dbReference type="AlphaFoldDB" id="A0AAE0M1M3"/>